<evidence type="ECO:0000313" key="2">
    <source>
        <dbReference type="Proteomes" id="UP000198660"/>
    </source>
</evidence>
<organism evidence="1 2">
    <name type="scientific">Marininema halotolerans</name>
    <dbReference type="NCBI Taxonomy" id="1155944"/>
    <lineage>
        <taxon>Bacteria</taxon>
        <taxon>Bacillati</taxon>
        <taxon>Bacillota</taxon>
        <taxon>Bacilli</taxon>
        <taxon>Bacillales</taxon>
        <taxon>Thermoactinomycetaceae</taxon>
        <taxon>Marininema</taxon>
    </lineage>
</organism>
<name>A0A1I6QMN3_9BACL</name>
<dbReference type="RefSeq" id="WP_245838654.1">
    <property type="nucleotide sequence ID" value="NZ_FPAA01000003.1"/>
</dbReference>
<dbReference type="Gene3D" id="2.160.20.10">
    <property type="entry name" value="Single-stranded right-handed beta-helix, Pectin lyase-like"/>
    <property type="match status" value="1"/>
</dbReference>
<dbReference type="InterPro" id="IPR011050">
    <property type="entry name" value="Pectin_lyase_fold/virulence"/>
</dbReference>
<protein>
    <recommendedName>
        <fullName evidence="3">DUF1565 domain-containing protein</fullName>
    </recommendedName>
</protein>
<proteinExistence type="predicted"/>
<dbReference type="SUPFAM" id="SSF51126">
    <property type="entry name" value="Pectin lyase-like"/>
    <property type="match status" value="1"/>
</dbReference>
<dbReference type="InterPro" id="IPR012334">
    <property type="entry name" value="Pectin_lyas_fold"/>
</dbReference>
<dbReference type="AlphaFoldDB" id="A0A1I6QMN3"/>
<evidence type="ECO:0000313" key="1">
    <source>
        <dbReference type="EMBL" id="SFS53696.1"/>
    </source>
</evidence>
<accession>A0A1I6QMN3</accession>
<sequence length="456" mass="48782">MAVYDTGPVVNTDAGGRIGKRLFVRVENIGDEEPANVRIEVYQVTQPNAKGYAQQIIYAQNEVGLLAFGSSTTSDSGPVFELPVRLPLQVKVFGVRLTTSPDPGGGNNITATVFTIDPQGNVVDFQRALPGEINTATPFCTEPLPVATQIVNVNKAGNDTTGDGSECNPFLTVSAAMASITDATPTKRYAIFIGPGNYTETDTIHLKANVQLIGASTLLTRLSISFDIDDPSWTETGFQNDNRSGFADLSLLTAPLDFNFRTISSFSGKLFFVSVNVSPTMVFTALTTSVNQVNIRDSMLFSGYTQNGINMVMFSSFVSSGNITINSQSDTDAQVNLVGGGINGNININVQSGHIPIDPLNITSFAITENIFNPFPNSGALNVNGVDDIFTRVRITDDSIPIRSRVSIVGSRTSLVRVNDAFGVAYTPDDPADWTDPDPTTVQEALDRIAAKISPV</sequence>
<reference evidence="2" key="1">
    <citation type="submission" date="2016-10" db="EMBL/GenBank/DDBJ databases">
        <authorList>
            <person name="Varghese N."/>
            <person name="Submissions S."/>
        </authorList>
    </citation>
    <scope>NUCLEOTIDE SEQUENCE [LARGE SCALE GENOMIC DNA]</scope>
    <source>
        <strain evidence="2">DSM 45789</strain>
    </source>
</reference>
<dbReference type="Proteomes" id="UP000198660">
    <property type="component" value="Unassembled WGS sequence"/>
</dbReference>
<evidence type="ECO:0008006" key="3">
    <source>
        <dbReference type="Google" id="ProtNLM"/>
    </source>
</evidence>
<gene>
    <name evidence="1" type="ORF">SAMN05444972_103252</name>
</gene>
<dbReference type="EMBL" id="FPAA01000003">
    <property type="protein sequence ID" value="SFS53696.1"/>
    <property type="molecule type" value="Genomic_DNA"/>
</dbReference>
<keyword evidence="2" id="KW-1185">Reference proteome</keyword>